<reference evidence="1" key="1">
    <citation type="submission" date="2015-04" db="EMBL/GenBank/DDBJ databases">
        <title>The genome sequence of the plant pathogenic Rhizarian Plasmodiophora brassicae reveals insights in its biotrophic life cycle and the origin of chitin synthesis.</title>
        <authorList>
            <person name="Schwelm A."/>
            <person name="Fogelqvist J."/>
            <person name="Knaust A."/>
            <person name="Julke S."/>
            <person name="Lilja T."/>
            <person name="Dhandapani V."/>
            <person name="Bonilla-Rosso G."/>
            <person name="Karlsson M."/>
            <person name="Shevchenko A."/>
            <person name="Choi S.R."/>
            <person name="Kim H.G."/>
            <person name="Park J.Y."/>
            <person name="Lim Y.P."/>
            <person name="Ludwig-Muller J."/>
            <person name="Dixelius C."/>
        </authorList>
    </citation>
    <scope>NUCLEOTIDE SEQUENCE</scope>
    <source>
        <tissue evidence="1">Potato root galls</tissue>
    </source>
</reference>
<sequence length="131" mass="15883">TCSKWFKGQVQESIVNWMQAIKNQCGWENVCKMGQKQMMERGLRIKFPQKWSKIEQNMFWEWIGPINLKKKQSNYLSKFAPSFPKDLLPETNDQWTRSETPDEWDVKVIRDFSGWVRYTVAEYIKQWLRQL</sequence>
<dbReference type="AlphaFoldDB" id="A0A0H5R6E6"/>
<feature type="non-terminal residue" evidence="1">
    <location>
        <position position="131"/>
    </location>
</feature>
<dbReference type="EMBL" id="HACM01003372">
    <property type="protein sequence ID" value="CRZ03814.1"/>
    <property type="molecule type" value="Transcribed_RNA"/>
</dbReference>
<evidence type="ECO:0000313" key="1">
    <source>
        <dbReference type="EMBL" id="CRZ03814.1"/>
    </source>
</evidence>
<organism evidence="1">
    <name type="scientific">Spongospora subterranea</name>
    <dbReference type="NCBI Taxonomy" id="70186"/>
    <lineage>
        <taxon>Eukaryota</taxon>
        <taxon>Sar</taxon>
        <taxon>Rhizaria</taxon>
        <taxon>Endomyxa</taxon>
        <taxon>Phytomyxea</taxon>
        <taxon>Plasmodiophorida</taxon>
        <taxon>Plasmodiophoridae</taxon>
        <taxon>Spongospora</taxon>
    </lineage>
</organism>
<proteinExistence type="predicted"/>
<name>A0A0H5R6E6_9EUKA</name>
<feature type="non-terminal residue" evidence="1">
    <location>
        <position position="1"/>
    </location>
</feature>
<accession>A0A0H5R6E6</accession>
<protein>
    <submittedName>
        <fullName evidence="1">Uncharacterized protein</fullName>
    </submittedName>
</protein>